<reference evidence="2" key="1">
    <citation type="journal article" date="2021" name="Front. Microbiol.">
        <title>Comprehensive Comparative Genomics and Phenotyping of Methylobacterium Species.</title>
        <authorList>
            <person name="Alessa O."/>
            <person name="Ogura Y."/>
            <person name="Fujitani Y."/>
            <person name="Takami H."/>
            <person name="Hayashi T."/>
            <person name="Sahin N."/>
            <person name="Tani A."/>
        </authorList>
    </citation>
    <scope>NUCLEOTIDE SEQUENCE</scope>
    <source>
        <strain evidence="2">DSM 23674</strain>
    </source>
</reference>
<gene>
    <name evidence="2" type="ORF">EKPJFOCH_1083</name>
</gene>
<dbReference type="Proteomes" id="UP001055101">
    <property type="component" value="Unassembled WGS sequence"/>
</dbReference>
<name>A0ABQ4TLM4_9HYPH</name>
<protein>
    <recommendedName>
        <fullName evidence="1">Methyltransferase type 11 domain-containing protein</fullName>
    </recommendedName>
</protein>
<keyword evidence="3" id="KW-1185">Reference proteome</keyword>
<sequence length="253" mass="29120">MGSKMNPSDLPRLGVISNWDGHYLRRYANLEGKKVLCLGYSEGQIDEFVAPLKPSEIHILTLWENHIDAHAGKYPVTIGDITKRTKFADESFDAVVSLSLLEHVAPLEDAFLEMKRVTRSGGENFHMFGPAWSCAYGSHLFTNSDDPLLAFSHWQMPAFMHLLCSQREIRDFYNDRGYHPAVGDDVVEEIFFKKHINRVFYDHYIRLMSTHFRIENSELMTVDVPPDLLETLRKMYPGTVDFSTYGGKYHLKL</sequence>
<accession>A0ABQ4TLM4</accession>
<dbReference type="InterPro" id="IPR029063">
    <property type="entry name" value="SAM-dependent_MTases_sf"/>
</dbReference>
<comment type="caution">
    <text evidence="2">The sequence shown here is derived from an EMBL/GenBank/DDBJ whole genome shotgun (WGS) entry which is preliminary data.</text>
</comment>
<reference evidence="2" key="2">
    <citation type="submission" date="2021-08" db="EMBL/GenBank/DDBJ databases">
        <authorList>
            <person name="Tani A."/>
            <person name="Ola A."/>
            <person name="Ogura Y."/>
            <person name="Katsura K."/>
            <person name="Hayashi T."/>
        </authorList>
    </citation>
    <scope>NUCLEOTIDE SEQUENCE</scope>
    <source>
        <strain evidence="2">DSM 23674</strain>
    </source>
</reference>
<dbReference type="SUPFAM" id="SSF53335">
    <property type="entry name" value="S-adenosyl-L-methionine-dependent methyltransferases"/>
    <property type="match status" value="1"/>
</dbReference>
<dbReference type="InterPro" id="IPR013216">
    <property type="entry name" value="Methyltransf_11"/>
</dbReference>
<dbReference type="Gene3D" id="3.40.50.150">
    <property type="entry name" value="Vaccinia Virus protein VP39"/>
    <property type="match status" value="1"/>
</dbReference>
<evidence type="ECO:0000313" key="2">
    <source>
        <dbReference type="EMBL" id="GJE54605.1"/>
    </source>
</evidence>
<evidence type="ECO:0000313" key="3">
    <source>
        <dbReference type="Proteomes" id="UP001055101"/>
    </source>
</evidence>
<organism evidence="2 3">
    <name type="scientific">Methylobacterium thuringiense</name>
    <dbReference type="NCBI Taxonomy" id="1003091"/>
    <lineage>
        <taxon>Bacteria</taxon>
        <taxon>Pseudomonadati</taxon>
        <taxon>Pseudomonadota</taxon>
        <taxon>Alphaproteobacteria</taxon>
        <taxon>Hyphomicrobiales</taxon>
        <taxon>Methylobacteriaceae</taxon>
        <taxon>Methylobacterium</taxon>
    </lineage>
</organism>
<evidence type="ECO:0000259" key="1">
    <source>
        <dbReference type="Pfam" id="PF08241"/>
    </source>
</evidence>
<feature type="domain" description="Methyltransferase type 11" evidence="1">
    <location>
        <begin position="40"/>
        <end position="122"/>
    </location>
</feature>
<dbReference type="Pfam" id="PF08241">
    <property type="entry name" value="Methyltransf_11"/>
    <property type="match status" value="1"/>
</dbReference>
<dbReference type="CDD" id="cd02440">
    <property type="entry name" value="AdoMet_MTases"/>
    <property type="match status" value="1"/>
</dbReference>
<dbReference type="EMBL" id="BPRA01000004">
    <property type="protein sequence ID" value="GJE54605.1"/>
    <property type="molecule type" value="Genomic_DNA"/>
</dbReference>
<proteinExistence type="predicted"/>